<feature type="transmembrane region" description="Helical" evidence="2">
    <location>
        <begin position="738"/>
        <end position="762"/>
    </location>
</feature>
<sequence>MLQEASDDNSDSEMALKAENSNLTITSLSQITDGLTDIALGDIVAQRLDQFFNAIKNGESFPVEKLREHHVKNSKNKNKETFLIAAARYGRFNVCEMVVDSSDIHEKDEDGFTALLNASQNGYSKIVRLLLEKGAFVDETDGYGWTPLFWSVYNNHVDCLLELIPFKPRVNLVEADDNLTPLIIASARGYTECVRVLLENGANPNACDKFGSTPLIWACRKGYHEIVEYLVNYSATIDNIGMYGRTALMLAVKGNYLKTVNILLSREPKVNVVDLDGVPALEMAAREGYVDICKALLDSGAYVNSVDRSGGNTLLAAIRGGNIEIVKILLDRHADVNQKDSDYRTALHLAVDKNYVDMIVLLLSKNPNLEVKTKEGDTPLMRAAKNKNIKIMNILLNGGSKASTTDHYGNNCLHIAAKAKSLQMVQLILSNPSESRLLYSPNNFGETPYSIDQQNSNPILSQMYGALDSEAQVNSLMGYEIYADVLADILSEPKLHLPVTVGFFAKWGTGKSLHLPKIKRSLRNFSRSWLDGVELTWSWTIITFLFLVCSFITLPLATLSAFFKRNDITYGIMSAGGTIFIITVIGYLIMCFGNENSRWSMTVKGSKGFTKFVMELKLILSIVMLNIPYLSSKDLMIAPVTFLFSDDHRLTNVGTERTIAAILLALHKVIENHFGMIPTRILSGVKKKFSKDSDHKFRNHLGFPVIILSLFIWILYFLSNIFLTQCIMKWSGETTDSAIFLGAIVCTTLLIIIGGHPFFLVLKHILYNTRQKNLKKISLASTKVGFEATMEKLKVEALYLCDLIEALNCYSHSQARLVIPIDGMDNQDQIQVIKLLDSIHSIFGAHIKANFIVILAVDPHVIEIGTSGNIRTYGSSKDITGHDYIKEYVTIPFFLQIHSLRELQKNIDKKKEMFTCSDEICSKVESTVSDIDEYRKKSVINSPQSLHLSSLGTFLVDDEYFSTLGPTALRRIVNSLTLTARLLRSYDVKFQWISLGFWISLIEQWPYRMCFLIEKFSTSEDDTLSLYDLWIHIKERLPLKQHLLLLDTTPSEFDIVLKKSSTSVEDRLTIEKANRYIPCTCNLDPHLRKLVSVEKDNINMDDMTINNSEAMLKHTSLTLLKDPTLWNRIDKPLYEMSIDEFVEYVEYLDIPEERLSKIISTLREENINGIVVCTCDINSLKDRLKCTIGDWTLIKLLIETIRRITGEQITRTNSAKAAASKAAATSMEEAKKLINQIPSSAEEERILQKKFLKEHRQKSLEIMDEFGRNEFVLKKLSENPIVAALNLQNRDNSDYDEKASVKSLLGSDDRYDLERDYESQDIYSETNNLIYKKE</sequence>
<keyword evidence="2" id="KW-0472">Membrane</keyword>
<dbReference type="InterPro" id="IPR052771">
    <property type="entry name" value="Neurotrophin_sig_adaptor"/>
</dbReference>
<dbReference type="Pfam" id="PF12796">
    <property type="entry name" value="Ank_2"/>
    <property type="match status" value="3"/>
</dbReference>
<evidence type="ECO:0000259" key="4">
    <source>
        <dbReference type="Pfam" id="PF23307"/>
    </source>
</evidence>
<dbReference type="PROSITE" id="PS50088">
    <property type="entry name" value="ANK_REPEAT"/>
    <property type="match status" value="8"/>
</dbReference>
<dbReference type="STRING" id="131310.A0A0N4ZXR3"/>
<dbReference type="Proteomes" id="UP000038045">
    <property type="component" value="Unplaced"/>
</dbReference>
<reference evidence="6" key="1">
    <citation type="submission" date="2017-02" db="UniProtKB">
        <authorList>
            <consortium name="WormBaseParasite"/>
        </authorList>
    </citation>
    <scope>IDENTIFICATION</scope>
</reference>
<feature type="repeat" description="ANK" evidence="1">
    <location>
        <begin position="110"/>
        <end position="142"/>
    </location>
</feature>
<protein>
    <submittedName>
        <fullName evidence="6">ANK_REP_REGION domain-containing protein</fullName>
    </submittedName>
</protein>
<feature type="repeat" description="ANK" evidence="1">
    <location>
        <begin position="375"/>
        <end position="407"/>
    </location>
</feature>
<dbReference type="WBParaSite" id="PTRK_0001351400.1">
    <property type="protein sequence ID" value="PTRK_0001351400.1"/>
    <property type="gene ID" value="PTRK_0001351400"/>
</dbReference>
<feature type="transmembrane region" description="Helical" evidence="2">
    <location>
        <begin position="570"/>
        <end position="589"/>
    </location>
</feature>
<name>A0A0N4ZXR3_PARTI</name>
<dbReference type="InterPro" id="IPR002110">
    <property type="entry name" value="Ankyrin_rpt"/>
</dbReference>
<feature type="repeat" description="ANK" evidence="1">
    <location>
        <begin position="276"/>
        <end position="308"/>
    </location>
</feature>
<feature type="transmembrane region" description="Helical" evidence="2">
    <location>
        <begin position="701"/>
        <end position="718"/>
    </location>
</feature>
<dbReference type="SMART" id="SM00248">
    <property type="entry name" value="ANK"/>
    <property type="match status" value="11"/>
</dbReference>
<feature type="repeat" description="ANK" evidence="1">
    <location>
        <begin position="210"/>
        <end position="242"/>
    </location>
</feature>
<dbReference type="InterPro" id="IPR057092">
    <property type="entry name" value="SAM_KIDINS220"/>
</dbReference>
<dbReference type="SUPFAM" id="SSF48403">
    <property type="entry name" value="Ankyrin repeat"/>
    <property type="match status" value="1"/>
</dbReference>
<evidence type="ECO:0000256" key="2">
    <source>
        <dbReference type="SAM" id="Phobius"/>
    </source>
</evidence>
<evidence type="ECO:0000256" key="1">
    <source>
        <dbReference type="PROSITE-ProRule" id="PRU00023"/>
    </source>
</evidence>
<dbReference type="InterPro" id="IPR036770">
    <property type="entry name" value="Ankyrin_rpt-contain_sf"/>
</dbReference>
<feature type="domain" description="KAP NTPase" evidence="3">
    <location>
        <begin position="480"/>
        <end position="982"/>
    </location>
</feature>
<dbReference type="PANTHER" id="PTHR24116:SF0">
    <property type="entry name" value="KINASE D-INTERACTING SUBSTRATE OF 220 KDA"/>
    <property type="match status" value="1"/>
</dbReference>
<proteinExistence type="predicted"/>
<feature type="repeat" description="ANK" evidence="1">
    <location>
        <begin position="177"/>
        <end position="209"/>
    </location>
</feature>
<keyword evidence="5" id="KW-1185">Reference proteome</keyword>
<evidence type="ECO:0000313" key="5">
    <source>
        <dbReference type="Proteomes" id="UP000038045"/>
    </source>
</evidence>
<dbReference type="Pfam" id="PF23307">
    <property type="entry name" value="SAM_KIDINS220"/>
    <property type="match status" value="1"/>
</dbReference>
<evidence type="ECO:0000313" key="6">
    <source>
        <dbReference type="WBParaSite" id="PTRK_0001351400.1"/>
    </source>
</evidence>
<keyword evidence="2" id="KW-1133">Transmembrane helix</keyword>
<feature type="repeat" description="ANK" evidence="1">
    <location>
        <begin position="342"/>
        <end position="374"/>
    </location>
</feature>
<dbReference type="Pfam" id="PF00023">
    <property type="entry name" value="Ank"/>
    <property type="match status" value="2"/>
</dbReference>
<dbReference type="Pfam" id="PF07693">
    <property type="entry name" value="KAP_NTPase"/>
    <property type="match status" value="1"/>
</dbReference>
<evidence type="ECO:0000259" key="3">
    <source>
        <dbReference type="Pfam" id="PF07693"/>
    </source>
</evidence>
<feature type="transmembrane region" description="Helical" evidence="2">
    <location>
        <begin position="537"/>
        <end position="563"/>
    </location>
</feature>
<dbReference type="GO" id="GO:0019887">
    <property type="term" value="F:protein kinase regulator activity"/>
    <property type="evidence" value="ECO:0007669"/>
    <property type="project" value="TreeGrafter"/>
</dbReference>
<dbReference type="Gene3D" id="1.25.40.20">
    <property type="entry name" value="Ankyrin repeat-containing domain"/>
    <property type="match status" value="2"/>
</dbReference>
<accession>A0A0N4ZXR3</accession>
<keyword evidence="2" id="KW-0812">Transmembrane</keyword>
<dbReference type="GO" id="GO:0030165">
    <property type="term" value="F:PDZ domain binding"/>
    <property type="evidence" value="ECO:0007669"/>
    <property type="project" value="TreeGrafter"/>
</dbReference>
<dbReference type="InterPro" id="IPR011646">
    <property type="entry name" value="KAP_P-loop"/>
</dbReference>
<organism evidence="5 6">
    <name type="scientific">Parastrongyloides trichosuri</name>
    <name type="common">Possum-specific nematode worm</name>
    <dbReference type="NCBI Taxonomy" id="131310"/>
    <lineage>
        <taxon>Eukaryota</taxon>
        <taxon>Metazoa</taxon>
        <taxon>Ecdysozoa</taxon>
        <taxon>Nematoda</taxon>
        <taxon>Chromadorea</taxon>
        <taxon>Rhabditida</taxon>
        <taxon>Tylenchina</taxon>
        <taxon>Panagrolaimomorpha</taxon>
        <taxon>Strongyloidoidea</taxon>
        <taxon>Strongyloididae</taxon>
        <taxon>Parastrongyloides</taxon>
    </lineage>
</organism>
<feature type="repeat" description="ANK" evidence="1">
    <location>
        <begin position="243"/>
        <end position="275"/>
    </location>
</feature>
<dbReference type="PROSITE" id="PS50297">
    <property type="entry name" value="ANK_REP_REGION"/>
    <property type="match status" value="8"/>
</dbReference>
<feature type="repeat" description="ANK" evidence="1">
    <location>
        <begin position="309"/>
        <end position="341"/>
    </location>
</feature>
<dbReference type="PANTHER" id="PTHR24116">
    <property type="entry name" value="KINASE D-INTERACTING SUBSTRATE OF 220 KDA"/>
    <property type="match status" value="1"/>
</dbReference>
<keyword evidence="1" id="KW-0040">ANK repeat</keyword>
<feature type="domain" description="Kinase D-interacting substrate of 220 kDa-like SAM" evidence="4">
    <location>
        <begin position="1132"/>
        <end position="1208"/>
    </location>
</feature>